<dbReference type="InterPro" id="IPR001128">
    <property type="entry name" value="Cyt_P450"/>
</dbReference>
<dbReference type="PANTHER" id="PTHR47956:SF5">
    <property type="entry name" value="CYTOCHROME P450 71B25-RELATED"/>
    <property type="match status" value="1"/>
</dbReference>
<accession>A0AAP0KQS8</accession>
<keyword evidence="5" id="KW-0560">Oxidoreductase</keyword>
<dbReference type="Pfam" id="PF00067">
    <property type="entry name" value="p450"/>
    <property type="match status" value="1"/>
</dbReference>
<evidence type="ECO:0000256" key="5">
    <source>
        <dbReference type="ARBA" id="ARBA00023002"/>
    </source>
</evidence>
<dbReference type="PANTHER" id="PTHR47956">
    <property type="entry name" value="CYTOCHROME P450 71B11-RELATED"/>
    <property type="match status" value="1"/>
</dbReference>
<dbReference type="EMBL" id="JBBNAE010000001">
    <property type="protein sequence ID" value="KAK9155927.1"/>
    <property type="molecule type" value="Genomic_DNA"/>
</dbReference>
<dbReference type="PRINTS" id="PR00463">
    <property type="entry name" value="EP450I"/>
</dbReference>
<dbReference type="Gene3D" id="1.10.630.10">
    <property type="entry name" value="Cytochrome P450"/>
    <property type="match status" value="1"/>
</dbReference>
<evidence type="ECO:0008006" key="10">
    <source>
        <dbReference type="Google" id="ProtNLM"/>
    </source>
</evidence>
<dbReference type="SUPFAM" id="SSF48264">
    <property type="entry name" value="Cytochrome P450"/>
    <property type="match status" value="1"/>
</dbReference>
<gene>
    <name evidence="8" type="ORF">Sjap_003407</name>
</gene>
<feature type="transmembrane region" description="Helical" evidence="7">
    <location>
        <begin position="139"/>
        <end position="159"/>
    </location>
</feature>
<dbReference type="InterPro" id="IPR002401">
    <property type="entry name" value="Cyt_P450_E_grp-I"/>
</dbReference>
<dbReference type="GO" id="GO:0004497">
    <property type="term" value="F:monooxygenase activity"/>
    <property type="evidence" value="ECO:0007669"/>
    <property type="project" value="InterPro"/>
</dbReference>
<evidence type="ECO:0000256" key="3">
    <source>
        <dbReference type="ARBA" id="ARBA00022692"/>
    </source>
</evidence>
<keyword evidence="6 7" id="KW-0472">Membrane</keyword>
<evidence type="ECO:0000256" key="7">
    <source>
        <dbReference type="SAM" id="Phobius"/>
    </source>
</evidence>
<sequence>MRTVNLSEALFSHTASVMCGIAFGRSYHGNKFDSGKFWEVMNEILAVLNSFSTSEFLPSSPIASAVNVITGQRGRLDRCFLNSDKFYQQFINEHLERAENKGEHAPEEDIIDIIDVLVGLMRDQSMEIHITEDHIKASLMNIILGGIGTSLVVMIWVMTELARHPGIMKKAQEEIRTSVSKKGKVDESDLKQLRYLKMVVKETLRLHPPAPLVPIRECMNHCKVNGYDVGPKTRVLVNAWAIGRNSEFGTTLMSFVRRDSKIVRSIIGDNISSSCLLAGPEDLSWNKYGSVECGACTCKSSILF</sequence>
<dbReference type="GO" id="GO:0020037">
    <property type="term" value="F:heme binding"/>
    <property type="evidence" value="ECO:0007669"/>
    <property type="project" value="InterPro"/>
</dbReference>
<dbReference type="GO" id="GO:0016705">
    <property type="term" value="F:oxidoreductase activity, acting on paired donors, with incorporation or reduction of molecular oxygen"/>
    <property type="evidence" value="ECO:0007669"/>
    <property type="project" value="InterPro"/>
</dbReference>
<dbReference type="GO" id="GO:0016020">
    <property type="term" value="C:membrane"/>
    <property type="evidence" value="ECO:0007669"/>
    <property type="project" value="UniProtKB-SubCell"/>
</dbReference>
<dbReference type="GO" id="GO:0044550">
    <property type="term" value="P:secondary metabolite biosynthetic process"/>
    <property type="evidence" value="ECO:0007669"/>
    <property type="project" value="UniProtKB-ARBA"/>
</dbReference>
<dbReference type="InterPro" id="IPR050193">
    <property type="entry name" value="Cytochrome_P450_71"/>
</dbReference>
<dbReference type="Proteomes" id="UP001417504">
    <property type="component" value="Unassembled WGS sequence"/>
</dbReference>
<comment type="subcellular location">
    <subcellularLocation>
        <location evidence="1">Membrane</location>
        <topology evidence="1">Single-pass membrane protein</topology>
    </subcellularLocation>
</comment>
<dbReference type="GO" id="GO:0005506">
    <property type="term" value="F:iron ion binding"/>
    <property type="evidence" value="ECO:0007669"/>
    <property type="project" value="InterPro"/>
</dbReference>
<proteinExistence type="inferred from homology"/>
<evidence type="ECO:0000256" key="2">
    <source>
        <dbReference type="ARBA" id="ARBA00010617"/>
    </source>
</evidence>
<evidence type="ECO:0000313" key="8">
    <source>
        <dbReference type="EMBL" id="KAK9155927.1"/>
    </source>
</evidence>
<name>A0AAP0KQS8_9MAGN</name>
<keyword evidence="3 7" id="KW-0812">Transmembrane</keyword>
<dbReference type="AlphaFoldDB" id="A0AAP0KQS8"/>
<evidence type="ECO:0000313" key="9">
    <source>
        <dbReference type="Proteomes" id="UP001417504"/>
    </source>
</evidence>
<organism evidence="8 9">
    <name type="scientific">Stephania japonica</name>
    <dbReference type="NCBI Taxonomy" id="461633"/>
    <lineage>
        <taxon>Eukaryota</taxon>
        <taxon>Viridiplantae</taxon>
        <taxon>Streptophyta</taxon>
        <taxon>Embryophyta</taxon>
        <taxon>Tracheophyta</taxon>
        <taxon>Spermatophyta</taxon>
        <taxon>Magnoliopsida</taxon>
        <taxon>Ranunculales</taxon>
        <taxon>Menispermaceae</taxon>
        <taxon>Menispermoideae</taxon>
        <taxon>Cissampelideae</taxon>
        <taxon>Stephania</taxon>
    </lineage>
</organism>
<evidence type="ECO:0000256" key="1">
    <source>
        <dbReference type="ARBA" id="ARBA00004167"/>
    </source>
</evidence>
<evidence type="ECO:0000256" key="4">
    <source>
        <dbReference type="ARBA" id="ARBA00022989"/>
    </source>
</evidence>
<evidence type="ECO:0000256" key="6">
    <source>
        <dbReference type="ARBA" id="ARBA00023136"/>
    </source>
</evidence>
<keyword evidence="4 7" id="KW-1133">Transmembrane helix</keyword>
<keyword evidence="9" id="KW-1185">Reference proteome</keyword>
<dbReference type="InterPro" id="IPR036396">
    <property type="entry name" value="Cyt_P450_sf"/>
</dbReference>
<protein>
    <recommendedName>
        <fullName evidence="10">Cytochrome P450</fullName>
    </recommendedName>
</protein>
<comment type="caution">
    <text evidence="8">The sequence shown here is derived from an EMBL/GenBank/DDBJ whole genome shotgun (WGS) entry which is preliminary data.</text>
</comment>
<reference evidence="8 9" key="1">
    <citation type="submission" date="2024-01" db="EMBL/GenBank/DDBJ databases">
        <title>Genome assemblies of Stephania.</title>
        <authorList>
            <person name="Yang L."/>
        </authorList>
    </citation>
    <scope>NUCLEOTIDE SEQUENCE [LARGE SCALE GENOMIC DNA]</scope>
    <source>
        <strain evidence="8">QJT</strain>
        <tissue evidence="8">Leaf</tissue>
    </source>
</reference>
<comment type="similarity">
    <text evidence="2">Belongs to the cytochrome P450 family.</text>
</comment>